<evidence type="ECO:0000313" key="3">
    <source>
        <dbReference type="Proteomes" id="UP000037425"/>
    </source>
</evidence>
<reference evidence="3" key="1">
    <citation type="submission" date="2015-07" db="EMBL/GenBank/DDBJ databases">
        <title>Whole genome sequence of an Ensifer adhaerens strain isolated from a cave pool in the Wind Cave National Park.</title>
        <authorList>
            <person name="Eng W.W.H."/>
            <person name="Gan H.M."/>
            <person name="Barton H.A."/>
            <person name="Savka M.A."/>
        </authorList>
    </citation>
    <scope>NUCLEOTIDE SEQUENCE [LARGE SCALE GENOMIC DNA]</scope>
    <source>
        <strain evidence="3">SD006</strain>
    </source>
</reference>
<protein>
    <submittedName>
        <fullName evidence="2">Protoheme IX farnesyltransferase</fullName>
    </submittedName>
</protein>
<keyword evidence="1" id="KW-0472">Membrane</keyword>
<dbReference type="PATRIC" id="fig|106592.7.peg.1922"/>
<keyword evidence="1" id="KW-0812">Transmembrane</keyword>
<comment type="caution">
    <text evidence="2">The sequence shown here is derived from an EMBL/GenBank/DDBJ whole genome shotgun (WGS) entry which is preliminary data.</text>
</comment>
<dbReference type="RefSeq" id="WP_053250651.1">
    <property type="nucleotide sequence ID" value="NZ_JABEKT010000001.1"/>
</dbReference>
<feature type="transmembrane region" description="Helical" evidence="1">
    <location>
        <begin position="20"/>
        <end position="40"/>
    </location>
</feature>
<proteinExistence type="predicted"/>
<accession>A0A0L8BQ68</accession>
<dbReference type="EMBL" id="LGAP01000015">
    <property type="protein sequence ID" value="KOF16654.1"/>
    <property type="molecule type" value="Genomic_DNA"/>
</dbReference>
<keyword evidence="1" id="KW-1133">Transmembrane helix</keyword>
<dbReference type="AlphaFoldDB" id="A0A0L8BQ68"/>
<gene>
    <name evidence="2" type="ORF">AC244_20455</name>
</gene>
<keyword evidence="2" id="KW-0808">Transferase</keyword>
<dbReference type="GO" id="GO:0016740">
    <property type="term" value="F:transferase activity"/>
    <property type="evidence" value="ECO:0007669"/>
    <property type="project" value="UniProtKB-KW"/>
</dbReference>
<name>A0A0L8BQ68_ENSAD</name>
<evidence type="ECO:0000313" key="2">
    <source>
        <dbReference type="EMBL" id="KOF16654.1"/>
    </source>
</evidence>
<evidence type="ECO:0000256" key="1">
    <source>
        <dbReference type="SAM" id="Phobius"/>
    </source>
</evidence>
<dbReference type="Proteomes" id="UP000037425">
    <property type="component" value="Unassembled WGS sequence"/>
</dbReference>
<sequence>METVKLNEAQKKSRRGRNIALGVVLAGLVVLFYVVTLIKFGNGMVN</sequence>
<organism evidence="2 3">
    <name type="scientific">Ensifer adhaerens</name>
    <name type="common">Sinorhizobium morelense</name>
    <dbReference type="NCBI Taxonomy" id="106592"/>
    <lineage>
        <taxon>Bacteria</taxon>
        <taxon>Pseudomonadati</taxon>
        <taxon>Pseudomonadota</taxon>
        <taxon>Alphaproteobacteria</taxon>
        <taxon>Hyphomicrobiales</taxon>
        <taxon>Rhizobiaceae</taxon>
        <taxon>Sinorhizobium/Ensifer group</taxon>
        <taxon>Ensifer</taxon>
    </lineage>
</organism>